<keyword evidence="3" id="KW-1185">Reference proteome</keyword>
<evidence type="ECO:0000313" key="2">
    <source>
        <dbReference type="EMBL" id="PWN07048.1"/>
    </source>
</evidence>
<accession>A0A316TT59</accession>
<comment type="caution">
    <text evidence="2">The sequence shown here is derived from an EMBL/GenBank/DDBJ whole genome shotgun (WGS) entry which is preliminary data.</text>
</comment>
<gene>
    <name evidence="2" type="primary">amrB</name>
    <name evidence="2" type="ORF">DDZ15_07200</name>
</gene>
<reference evidence="2 3" key="1">
    <citation type="submission" date="2018-05" db="EMBL/GenBank/DDBJ databases">
        <title>Rhodohalobacter halophilus gen. nov., sp. nov., a moderately halophilic member of the family Balneolaceae.</title>
        <authorList>
            <person name="Liu Z.-W."/>
        </authorList>
    </citation>
    <scope>NUCLEOTIDE SEQUENCE [LARGE SCALE GENOMIC DNA]</scope>
    <source>
        <strain evidence="2 3">8A47</strain>
    </source>
</reference>
<protein>
    <submittedName>
        <fullName evidence="2">AmmeMemoRadiSam system protein B</fullName>
    </submittedName>
</protein>
<dbReference type="NCBIfam" id="TIGR04336">
    <property type="entry name" value="AmmeMemoSam_B"/>
    <property type="match status" value="1"/>
</dbReference>
<name>A0A316TT59_9BACT</name>
<dbReference type="Proteomes" id="UP000245533">
    <property type="component" value="Unassembled WGS sequence"/>
</dbReference>
<sequence>MNISSYSREELTQGLERARSKRNSGQQSSDDAVRVMFAPGSITSENIDEVYELYSRISEEQFDTVVVVESHPGSAEKKLPLPSFKSVTTPLGEVMANDRLRNDFCDEDDDFFINDEAFDSSSVCLYDQLMMLQCSLKNFSVVSIQITDENPYIVKELAYALEEILASKNALVVFCCDLDGSHSDEFEMLMSHYKDENFNSMMNYLSSADLSMRGAGTFLAGLIVSRRWGLSLNFNHTTHSDTRNLLLGFAEMQHQPIFG</sequence>
<dbReference type="RefSeq" id="WP_109646397.1">
    <property type="nucleotide sequence ID" value="NZ_QGGB01000005.1"/>
</dbReference>
<dbReference type="OrthoDB" id="1523297at2"/>
<feature type="region of interest" description="Disordered" evidence="1">
    <location>
        <begin position="1"/>
        <end position="30"/>
    </location>
</feature>
<evidence type="ECO:0000256" key="1">
    <source>
        <dbReference type="SAM" id="MobiDB-lite"/>
    </source>
</evidence>
<evidence type="ECO:0000313" key="3">
    <source>
        <dbReference type="Proteomes" id="UP000245533"/>
    </source>
</evidence>
<dbReference type="AlphaFoldDB" id="A0A316TT59"/>
<proteinExistence type="predicted"/>
<dbReference type="Pfam" id="PF01875">
    <property type="entry name" value="Memo"/>
    <property type="match status" value="1"/>
</dbReference>
<dbReference type="InterPro" id="IPR002737">
    <property type="entry name" value="MEMO1_fam"/>
</dbReference>
<dbReference type="EMBL" id="QGGB01000005">
    <property type="protein sequence ID" value="PWN07048.1"/>
    <property type="molecule type" value="Genomic_DNA"/>
</dbReference>
<dbReference type="Gene3D" id="3.40.830.10">
    <property type="entry name" value="LigB-like"/>
    <property type="match status" value="1"/>
</dbReference>
<organism evidence="2 3">
    <name type="scientific">Rhodohalobacter mucosus</name>
    <dbReference type="NCBI Taxonomy" id="2079485"/>
    <lineage>
        <taxon>Bacteria</taxon>
        <taxon>Pseudomonadati</taxon>
        <taxon>Balneolota</taxon>
        <taxon>Balneolia</taxon>
        <taxon>Balneolales</taxon>
        <taxon>Balneolaceae</taxon>
        <taxon>Rhodohalobacter</taxon>
    </lineage>
</organism>